<dbReference type="EMBL" id="FZOW01000002">
    <property type="protein sequence ID" value="SNS40218.1"/>
    <property type="molecule type" value="Genomic_DNA"/>
</dbReference>
<dbReference type="AlphaFoldDB" id="A0A239E7G0"/>
<accession>A0A239E7G0</accession>
<keyword evidence="2" id="KW-1185">Reference proteome</keyword>
<protein>
    <recommendedName>
        <fullName evidence="3">Helix-turn-helix domain-containing protein</fullName>
    </recommendedName>
</protein>
<gene>
    <name evidence="1" type="ORF">SAMN05421642_102223</name>
</gene>
<dbReference type="RefSeq" id="WP_089243287.1">
    <property type="nucleotide sequence ID" value="NZ_FZOW01000002.1"/>
</dbReference>
<evidence type="ECO:0000313" key="2">
    <source>
        <dbReference type="Proteomes" id="UP000198327"/>
    </source>
</evidence>
<name>A0A239E7G0_9NOCA</name>
<sequence>MPVIYGYGHLTGVKVIKRNWTEQEVRALGVRTDVPTASSVLGLGQVKGYEFAKAGKFPVPVLRIGRRYIVPVAGLLTALGIEADQRQLTA</sequence>
<dbReference type="Proteomes" id="UP000198327">
    <property type="component" value="Unassembled WGS sequence"/>
</dbReference>
<dbReference type="OrthoDB" id="3541350at2"/>
<proteinExistence type="predicted"/>
<organism evidence="1 2">
    <name type="scientific">Rhodococcoides kyotonense</name>
    <dbReference type="NCBI Taxonomy" id="398843"/>
    <lineage>
        <taxon>Bacteria</taxon>
        <taxon>Bacillati</taxon>
        <taxon>Actinomycetota</taxon>
        <taxon>Actinomycetes</taxon>
        <taxon>Mycobacteriales</taxon>
        <taxon>Nocardiaceae</taxon>
        <taxon>Rhodococcoides</taxon>
    </lineage>
</organism>
<evidence type="ECO:0000313" key="1">
    <source>
        <dbReference type="EMBL" id="SNS40218.1"/>
    </source>
</evidence>
<reference evidence="2" key="1">
    <citation type="submission" date="2017-06" db="EMBL/GenBank/DDBJ databases">
        <authorList>
            <person name="Varghese N."/>
            <person name="Submissions S."/>
        </authorList>
    </citation>
    <scope>NUCLEOTIDE SEQUENCE [LARGE SCALE GENOMIC DNA]</scope>
    <source>
        <strain evidence="2">JCM 23211</strain>
    </source>
</reference>
<evidence type="ECO:0008006" key="3">
    <source>
        <dbReference type="Google" id="ProtNLM"/>
    </source>
</evidence>